<dbReference type="SUPFAM" id="SSF54106">
    <property type="entry name" value="LysM domain"/>
    <property type="match status" value="1"/>
</dbReference>
<sequence length="273" mass="30407">MIQMSNTISEILAQARAWIGKKESDQSFRIIIDIYNSHRPLARGYQVKYTDSWCATFVSAVAIRCNATYIIPPECGCQEMIKLFQSNGEWEENEARIPHAGDIIFYDWDDSGVGNNTGYADHVGIVEKISSSTITVIEGNKSNAVGRRNIAVNARYIRGYGIPRYQTERVTTSKKKPLDTIAREVIAGKWGNGDARKNALIAAGYDYSAIQARVNELLKNPEPAAVYYTVKSGDTLSAIARKYGTTALAIQKLNPTQIKNINHIITGWKIRVK</sequence>
<dbReference type="SUPFAM" id="SSF54001">
    <property type="entry name" value="Cysteine proteinases"/>
    <property type="match status" value="1"/>
</dbReference>
<dbReference type="SMART" id="SM01095">
    <property type="entry name" value="Cpl-7"/>
    <property type="match status" value="1"/>
</dbReference>
<protein>
    <submittedName>
        <fullName evidence="4">LysM peptidoglycan-binding domain-containing protein</fullName>
    </submittedName>
</protein>
<dbReference type="InterPro" id="IPR013168">
    <property type="entry name" value="Cpl_7_lyso_C"/>
</dbReference>
<dbReference type="Proteomes" id="UP000593601">
    <property type="component" value="Chromosome"/>
</dbReference>
<name>A0A7M2RCZ5_9FIRM</name>
<proteinExistence type="predicted"/>
<dbReference type="Pfam" id="PF08230">
    <property type="entry name" value="CW_7"/>
    <property type="match status" value="1"/>
</dbReference>
<evidence type="ECO:0000313" key="5">
    <source>
        <dbReference type="Proteomes" id="UP000593601"/>
    </source>
</evidence>
<dbReference type="SMART" id="SM00257">
    <property type="entry name" value="LysM"/>
    <property type="match status" value="1"/>
</dbReference>
<dbReference type="GO" id="GO:0016787">
    <property type="term" value="F:hydrolase activity"/>
    <property type="evidence" value="ECO:0007669"/>
    <property type="project" value="UniProtKB-KW"/>
</dbReference>
<evidence type="ECO:0000313" key="4">
    <source>
        <dbReference type="EMBL" id="QOV18199.1"/>
    </source>
</evidence>
<dbReference type="AlphaFoldDB" id="A0A7M2RCZ5"/>
<evidence type="ECO:0000259" key="3">
    <source>
        <dbReference type="PROSITE" id="PS51782"/>
    </source>
</evidence>
<evidence type="ECO:0000256" key="2">
    <source>
        <dbReference type="ARBA" id="ARBA00022801"/>
    </source>
</evidence>
<dbReference type="PROSITE" id="PS51782">
    <property type="entry name" value="LYSM"/>
    <property type="match status" value="1"/>
</dbReference>
<dbReference type="CDD" id="cd00118">
    <property type="entry name" value="LysM"/>
    <property type="match status" value="1"/>
</dbReference>
<keyword evidence="1" id="KW-0732">Signal</keyword>
<dbReference type="Pfam" id="PF05257">
    <property type="entry name" value="CHAP"/>
    <property type="match status" value="1"/>
</dbReference>
<dbReference type="Pfam" id="PF01476">
    <property type="entry name" value="LysM"/>
    <property type="match status" value="1"/>
</dbReference>
<dbReference type="EMBL" id="CP063304">
    <property type="protein sequence ID" value="QOV18199.1"/>
    <property type="molecule type" value="Genomic_DNA"/>
</dbReference>
<dbReference type="InterPro" id="IPR018392">
    <property type="entry name" value="LysM"/>
</dbReference>
<dbReference type="InterPro" id="IPR036779">
    <property type="entry name" value="LysM_dom_sf"/>
</dbReference>
<evidence type="ECO:0000256" key="1">
    <source>
        <dbReference type="ARBA" id="ARBA00022729"/>
    </source>
</evidence>
<keyword evidence="5" id="KW-1185">Reference proteome</keyword>
<keyword evidence="2" id="KW-0378">Hydrolase</keyword>
<dbReference type="InterPro" id="IPR038765">
    <property type="entry name" value="Papain-like_cys_pep_sf"/>
</dbReference>
<dbReference type="KEGG" id="bliq:INP51_09115"/>
<reference evidence="4 5" key="1">
    <citation type="submission" date="2020-10" db="EMBL/GenBank/DDBJ databases">
        <title>Blautia liquoris sp.nov., isolated from the mud in a fermentation cellar used for the production of Chinese strong-flavoured liquor.</title>
        <authorList>
            <person name="Lu L."/>
        </authorList>
    </citation>
    <scope>NUCLEOTIDE SEQUENCE [LARGE SCALE GENOMIC DNA]</scope>
    <source>
        <strain evidence="4 5">LZLJ-3</strain>
    </source>
</reference>
<organism evidence="4 5">
    <name type="scientific">Blautia liquoris</name>
    <dbReference type="NCBI Taxonomy" id="2779518"/>
    <lineage>
        <taxon>Bacteria</taxon>
        <taxon>Bacillati</taxon>
        <taxon>Bacillota</taxon>
        <taxon>Clostridia</taxon>
        <taxon>Lachnospirales</taxon>
        <taxon>Lachnospiraceae</taxon>
        <taxon>Blautia</taxon>
    </lineage>
</organism>
<accession>A0A7M2RCZ5</accession>
<dbReference type="InterPro" id="IPR007921">
    <property type="entry name" value="CHAP_dom"/>
</dbReference>
<dbReference type="Gene3D" id="3.10.350.10">
    <property type="entry name" value="LysM domain"/>
    <property type="match status" value="1"/>
</dbReference>
<feature type="domain" description="LysM" evidence="3">
    <location>
        <begin position="226"/>
        <end position="272"/>
    </location>
</feature>
<gene>
    <name evidence="4" type="ORF">INP51_09115</name>
</gene>